<comment type="similarity">
    <text evidence="2">Belongs to the HAP2/GCS1 family.</text>
</comment>
<feature type="compositionally biased region" description="Basic residues" evidence="11">
    <location>
        <begin position="791"/>
        <end position="804"/>
    </location>
</feature>
<evidence type="ECO:0000256" key="12">
    <source>
        <dbReference type="SAM" id="Phobius"/>
    </source>
</evidence>
<keyword evidence="5" id="KW-0732">Signal</keyword>
<evidence type="ECO:0000256" key="3">
    <source>
        <dbReference type="ARBA" id="ARBA00022475"/>
    </source>
</evidence>
<keyword evidence="10" id="KW-0278">Fertilization</keyword>
<dbReference type="PANTHER" id="PTHR31764">
    <property type="entry name" value="PROTEIN HAPLESS 2"/>
    <property type="match status" value="1"/>
</dbReference>
<evidence type="ECO:0000256" key="11">
    <source>
        <dbReference type="SAM" id="MobiDB-lite"/>
    </source>
</evidence>
<feature type="transmembrane region" description="Helical" evidence="12">
    <location>
        <begin position="625"/>
        <end position="646"/>
    </location>
</feature>
<keyword evidence="9" id="KW-1015">Disulfide bond</keyword>
<reference evidence="14 15" key="1">
    <citation type="journal article" date="2022" name="Nat. Plants">
        <title>Genomes of leafy and leafless Platanthera orchids illuminate the evolution of mycoheterotrophy.</title>
        <authorList>
            <person name="Li M.H."/>
            <person name="Liu K.W."/>
            <person name="Li Z."/>
            <person name="Lu H.C."/>
            <person name="Ye Q.L."/>
            <person name="Zhang D."/>
            <person name="Wang J.Y."/>
            <person name="Li Y.F."/>
            <person name="Zhong Z.M."/>
            <person name="Liu X."/>
            <person name="Yu X."/>
            <person name="Liu D.K."/>
            <person name="Tu X.D."/>
            <person name="Liu B."/>
            <person name="Hao Y."/>
            <person name="Liao X.Y."/>
            <person name="Jiang Y.T."/>
            <person name="Sun W.H."/>
            <person name="Chen J."/>
            <person name="Chen Y.Q."/>
            <person name="Ai Y."/>
            <person name="Zhai J.W."/>
            <person name="Wu S.S."/>
            <person name="Zhou Z."/>
            <person name="Hsiao Y.Y."/>
            <person name="Wu W.L."/>
            <person name="Chen Y.Y."/>
            <person name="Lin Y.F."/>
            <person name="Hsu J.L."/>
            <person name="Li C.Y."/>
            <person name="Wang Z.W."/>
            <person name="Zhao X."/>
            <person name="Zhong W.Y."/>
            <person name="Ma X.K."/>
            <person name="Ma L."/>
            <person name="Huang J."/>
            <person name="Chen G.Z."/>
            <person name="Huang M.Z."/>
            <person name="Huang L."/>
            <person name="Peng D.H."/>
            <person name="Luo Y.B."/>
            <person name="Zou S.Q."/>
            <person name="Chen S.P."/>
            <person name="Lan S."/>
            <person name="Tsai W.C."/>
            <person name="Van de Peer Y."/>
            <person name="Liu Z.J."/>
        </authorList>
    </citation>
    <scope>NUCLEOTIDE SEQUENCE [LARGE SCALE GENOMIC DNA]</scope>
    <source>
        <strain evidence="14">Lor288</strain>
    </source>
</reference>
<comment type="caution">
    <text evidence="14">The sequence shown here is derived from an EMBL/GenBank/DDBJ whole genome shotgun (WGS) entry which is preliminary data.</text>
</comment>
<gene>
    <name evidence="14" type="primary">HAP2</name>
    <name evidence="14" type="ORF">KSP40_PGU018638</name>
</gene>
<feature type="compositionally biased region" description="Basic residues" evidence="11">
    <location>
        <begin position="750"/>
        <end position="762"/>
    </location>
</feature>
<evidence type="ECO:0000256" key="8">
    <source>
        <dbReference type="ARBA" id="ARBA00023136"/>
    </source>
</evidence>
<evidence type="ECO:0000256" key="5">
    <source>
        <dbReference type="ARBA" id="ARBA00022729"/>
    </source>
</evidence>
<comment type="subcellular location">
    <subcellularLocation>
        <location evidence="1">Cell membrane</location>
        <topology evidence="1">Single-pass type I membrane protein</topology>
    </subcellularLocation>
</comment>
<dbReference type="Proteomes" id="UP001412067">
    <property type="component" value="Unassembled WGS sequence"/>
</dbReference>
<evidence type="ECO:0000256" key="6">
    <source>
        <dbReference type="ARBA" id="ARBA00022989"/>
    </source>
</evidence>
<evidence type="ECO:0000313" key="15">
    <source>
        <dbReference type="Proteomes" id="UP001412067"/>
    </source>
</evidence>
<evidence type="ECO:0000256" key="9">
    <source>
        <dbReference type="ARBA" id="ARBA00023157"/>
    </source>
</evidence>
<keyword evidence="15" id="KW-1185">Reference proteome</keyword>
<accession>A0ABR2MPZ1</accession>
<sequence>MLSIGLLQSFQGLLLHFCSPSASPFSRFSSSSSPSVSNISQEFIQRSLLKAEKTLVMALSKSSAKRASHPSPLLLLLLLLFSFHFPSNAIEILSKSKLERCVKTSDSDNMSCEKKVVINIVVPSGSSGGEASIVSELVEVEENDTQKMQTIRVPPIITINKSAAYALYDLSYLRDVAYKPEEFYVQTRKCEPDASSRVVKICERLRDQDGHVIEHTQPICCPCGPRRRVPSSCGSIFDKLLKGKPNTAHCLRFPGERFHVFGIGKRSIGFSIRIEVRKGSSVSEVLLGPENRTVLSKDNFLRVNLIGDFVGYTSIPSFEDFYLVTPRLGAAGQPDNLGKNFSTWMLLERVRFTLDGLECNKIGVGYEAYRGQPNFCSTPLWSCLHNQLWDFWEADMNRISRNQPPQYVIEGRFERINQHPNAGTHSFSVGVSEILNTNLLIELSADDIEYVYQRSPGKILSINVPTFEALTQFGTAVVTTKNIGQLEASYSLTFDCLKSVSYMEEQFFIMKPEEVVSRSFHIYPTTDQAGKYECAAILKASDFTEADRAGCQFTTTPTVLDNGSQITSGYESHGDSLNGFFGSIKRWWKRVWDGLIDFMTGKTCRSKCSSFFDFSCHMQYVCVSWILMFGLLLAIFPAVIILLWLLHQKGFFDPLHDWWDDRFGLKTGRTKTHSKLGKDLRQSHVHHRTGHHIHDSHARHRKDHHSHDRERLSGKKRSVHDRRALVLHRDPMLDLGDHRRAHAHKDERRNHRHTHAHGKSSKHGLVTEESSGLRGLRSVNKHLEEKPVDRKHGHHRDHRHKVII</sequence>
<evidence type="ECO:0000259" key="13">
    <source>
        <dbReference type="Pfam" id="PF10699"/>
    </source>
</evidence>
<name>A0ABR2MPZ1_9ASPA</name>
<evidence type="ECO:0000313" key="14">
    <source>
        <dbReference type="EMBL" id="KAK8966150.1"/>
    </source>
</evidence>
<evidence type="ECO:0000256" key="1">
    <source>
        <dbReference type="ARBA" id="ARBA00004251"/>
    </source>
</evidence>
<keyword evidence="6 12" id="KW-1133">Transmembrane helix</keyword>
<feature type="region of interest" description="Disordered" evidence="11">
    <location>
        <begin position="742"/>
        <end position="804"/>
    </location>
</feature>
<dbReference type="PANTHER" id="PTHR31764:SF0">
    <property type="entry name" value="GENERATIVE CELL SPECIFIC-1_HAP2 DOMAIN-CONTAINING PROTEIN"/>
    <property type="match status" value="1"/>
</dbReference>
<proteinExistence type="inferred from homology"/>
<keyword evidence="8 12" id="KW-0472">Membrane</keyword>
<dbReference type="EMBL" id="JBBWWR010000005">
    <property type="protein sequence ID" value="KAK8966150.1"/>
    <property type="molecule type" value="Genomic_DNA"/>
</dbReference>
<organism evidence="14 15">
    <name type="scientific">Platanthera guangdongensis</name>
    <dbReference type="NCBI Taxonomy" id="2320717"/>
    <lineage>
        <taxon>Eukaryota</taxon>
        <taxon>Viridiplantae</taxon>
        <taxon>Streptophyta</taxon>
        <taxon>Embryophyta</taxon>
        <taxon>Tracheophyta</taxon>
        <taxon>Spermatophyta</taxon>
        <taxon>Magnoliopsida</taxon>
        <taxon>Liliopsida</taxon>
        <taxon>Asparagales</taxon>
        <taxon>Orchidaceae</taxon>
        <taxon>Orchidoideae</taxon>
        <taxon>Orchideae</taxon>
        <taxon>Orchidinae</taxon>
        <taxon>Platanthera</taxon>
    </lineage>
</organism>
<evidence type="ECO:0000256" key="2">
    <source>
        <dbReference type="ARBA" id="ARBA00010929"/>
    </source>
</evidence>
<keyword evidence="4 12" id="KW-0812">Transmembrane</keyword>
<evidence type="ECO:0000256" key="7">
    <source>
        <dbReference type="ARBA" id="ARBA00023121"/>
    </source>
</evidence>
<dbReference type="InterPro" id="IPR018928">
    <property type="entry name" value="HAP2/GCS1_dom"/>
</dbReference>
<evidence type="ECO:0000256" key="4">
    <source>
        <dbReference type="ARBA" id="ARBA00022692"/>
    </source>
</evidence>
<dbReference type="Pfam" id="PF10699">
    <property type="entry name" value="HAP2-GCS1"/>
    <property type="match status" value="1"/>
</dbReference>
<protein>
    <submittedName>
        <fullName evidence="14">Protein HAPLESS 2</fullName>
    </submittedName>
</protein>
<evidence type="ECO:0000256" key="10">
    <source>
        <dbReference type="ARBA" id="ARBA00023279"/>
    </source>
</evidence>
<feature type="domain" description="Generative cell specific-1/HAP2" evidence="13">
    <location>
        <begin position="110"/>
        <end position="622"/>
    </location>
</feature>
<feature type="compositionally biased region" description="Basic and acidic residues" evidence="11">
    <location>
        <begin position="781"/>
        <end position="790"/>
    </location>
</feature>
<feature type="region of interest" description="Disordered" evidence="11">
    <location>
        <begin position="674"/>
        <end position="720"/>
    </location>
</feature>
<dbReference type="InterPro" id="IPR040326">
    <property type="entry name" value="HAP2/GCS1"/>
</dbReference>
<keyword evidence="7" id="KW-0446">Lipid-binding</keyword>
<keyword evidence="3" id="KW-1003">Cell membrane</keyword>